<gene>
    <name evidence="2" type="ORF">DFP97_101252</name>
</gene>
<dbReference type="RefSeq" id="WP_114378147.1">
    <property type="nucleotide sequence ID" value="NZ_QPJD01000001.1"/>
</dbReference>
<dbReference type="EMBL" id="QPJD01000001">
    <property type="protein sequence ID" value="RCW51907.1"/>
    <property type="molecule type" value="Genomic_DNA"/>
</dbReference>
<name>A0A368WCP8_9BACL</name>
<evidence type="ECO:0000313" key="3">
    <source>
        <dbReference type="Proteomes" id="UP000252415"/>
    </source>
</evidence>
<evidence type="ECO:0000256" key="1">
    <source>
        <dbReference type="SAM" id="MobiDB-lite"/>
    </source>
</evidence>
<feature type="region of interest" description="Disordered" evidence="1">
    <location>
        <begin position="1"/>
        <end position="31"/>
    </location>
</feature>
<accession>A0A368WCP8</accession>
<sequence length="177" mass="18994">MYYRNNPGTGNHHYPPHGGHRPGQSLNQSLGAKSGGFNFGGDLPTMVPIEPAAPTQELLPVSIAETSTAELVETTASPAAKAGGFSLPNLTEIKGFVDRMGGIDGIVSTVQKVQKVVSSVSQMAPLVKVLWGSFGKKSASVSEDDSDEWKPKRRKRRKTSTSSGNGGRRRRKPKRPR</sequence>
<feature type="region of interest" description="Disordered" evidence="1">
    <location>
        <begin position="136"/>
        <end position="177"/>
    </location>
</feature>
<dbReference type="Proteomes" id="UP000252415">
    <property type="component" value="Unassembled WGS sequence"/>
</dbReference>
<comment type="caution">
    <text evidence="2">The sequence shown here is derived from an EMBL/GenBank/DDBJ whole genome shotgun (WGS) entry which is preliminary data.</text>
</comment>
<protein>
    <recommendedName>
        <fullName evidence="4">YqfQ-like protein</fullName>
    </recommendedName>
</protein>
<keyword evidence="3" id="KW-1185">Reference proteome</keyword>
<dbReference type="OrthoDB" id="2680668at2"/>
<dbReference type="AlphaFoldDB" id="A0A368WCP8"/>
<evidence type="ECO:0008006" key="4">
    <source>
        <dbReference type="Google" id="ProtNLM"/>
    </source>
</evidence>
<feature type="compositionally biased region" description="Low complexity" evidence="1">
    <location>
        <begin position="1"/>
        <end position="13"/>
    </location>
</feature>
<organism evidence="2 3">
    <name type="scientific">Paenibacillus prosopidis</name>
    <dbReference type="NCBI Taxonomy" id="630520"/>
    <lineage>
        <taxon>Bacteria</taxon>
        <taxon>Bacillati</taxon>
        <taxon>Bacillota</taxon>
        <taxon>Bacilli</taxon>
        <taxon>Bacillales</taxon>
        <taxon>Paenibacillaceae</taxon>
        <taxon>Paenibacillus</taxon>
    </lineage>
</organism>
<proteinExistence type="predicted"/>
<feature type="compositionally biased region" description="Basic residues" evidence="1">
    <location>
        <begin position="167"/>
        <end position="177"/>
    </location>
</feature>
<reference evidence="2 3" key="1">
    <citation type="submission" date="2018-07" db="EMBL/GenBank/DDBJ databases">
        <title>Genomic Encyclopedia of Type Strains, Phase III (KMG-III): the genomes of soil and plant-associated and newly described type strains.</title>
        <authorList>
            <person name="Whitman W."/>
        </authorList>
    </citation>
    <scope>NUCLEOTIDE SEQUENCE [LARGE SCALE GENOMIC DNA]</scope>
    <source>
        <strain evidence="2 3">CECT 7506</strain>
    </source>
</reference>
<evidence type="ECO:0000313" key="2">
    <source>
        <dbReference type="EMBL" id="RCW51907.1"/>
    </source>
</evidence>